<reference evidence="2 3" key="1">
    <citation type="submission" date="2018-06" db="EMBL/GenBank/DDBJ databases">
        <title>Comparative genomics reveals the genomic features of Rhizophagus irregularis, R. cerebriforme, R. diaphanum and Gigaspora rosea, and their symbiotic lifestyle signature.</title>
        <authorList>
            <person name="Morin E."/>
            <person name="San Clemente H."/>
            <person name="Chen E.C.H."/>
            <person name="De La Providencia I."/>
            <person name="Hainaut M."/>
            <person name="Kuo A."/>
            <person name="Kohler A."/>
            <person name="Murat C."/>
            <person name="Tang N."/>
            <person name="Roy S."/>
            <person name="Loubradou J."/>
            <person name="Henrissat B."/>
            <person name="Grigoriev I.V."/>
            <person name="Corradi N."/>
            <person name="Roux C."/>
            <person name="Martin F.M."/>
        </authorList>
    </citation>
    <scope>NUCLEOTIDE SEQUENCE [LARGE SCALE GENOMIC DNA]</scope>
    <source>
        <strain evidence="2 3">DAOM 194757</strain>
    </source>
</reference>
<dbReference type="AlphaFoldDB" id="A0A397UWD0"/>
<keyword evidence="1" id="KW-0472">Membrane</keyword>
<proteinExistence type="predicted"/>
<name>A0A397UWD0_9GLOM</name>
<keyword evidence="3" id="KW-1185">Reference proteome</keyword>
<protein>
    <submittedName>
        <fullName evidence="2">Uncharacterized protein</fullName>
    </submittedName>
</protein>
<gene>
    <name evidence="2" type="ORF">C2G38_2099334</name>
</gene>
<accession>A0A397UWD0</accession>
<evidence type="ECO:0000313" key="2">
    <source>
        <dbReference type="EMBL" id="RIB13049.1"/>
    </source>
</evidence>
<feature type="transmembrane region" description="Helical" evidence="1">
    <location>
        <begin position="52"/>
        <end position="71"/>
    </location>
</feature>
<feature type="transmembrane region" description="Helical" evidence="1">
    <location>
        <begin position="14"/>
        <end position="32"/>
    </location>
</feature>
<sequence>MCTYLVIENTLMEGLLFIIFPTIIICCIKMRIKFENSIFKISLFRAYTIRNLGLKHIYCKFVNALILSIFFHRSSCSPECITGFILMDNRMFYIVTKLIMVEILGLTIIINRHFGI</sequence>
<evidence type="ECO:0000313" key="3">
    <source>
        <dbReference type="Proteomes" id="UP000266673"/>
    </source>
</evidence>
<keyword evidence="1" id="KW-0812">Transmembrane</keyword>
<dbReference type="EMBL" id="QKWP01000963">
    <property type="protein sequence ID" value="RIB13049.1"/>
    <property type="molecule type" value="Genomic_DNA"/>
</dbReference>
<evidence type="ECO:0000256" key="1">
    <source>
        <dbReference type="SAM" id="Phobius"/>
    </source>
</evidence>
<keyword evidence="1" id="KW-1133">Transmembrane helix</keyword>
<feature type="transmembrane region" description="Helical" evidence="1">
    <location>
        <begin position="91"/>
        <end position="110"/>
    </location>
</feature>
<comment type="caution">
    <text evidence="2">The sequence shown here is derived from an EMBL/GenBank/DDBJ whole genome shotgun (WGS) entry which is preliminary data.</text>
</comment>
<dbReference type="Proteomes" id="UP000266673">
    <property type="component" value="Unassembled WGS sequence"/>
</dbReference>
<organism evidence="2 3">
    <name type="scientific">Gigaspora rosea</name>
    <dbReference type="NCBI Taxonomy" id="44941"/>
    <lineage>
        <taxon>Eukaryota</taxon>
        <taxon>Fungi</taxon>
        <taxon>Fungi incertae sedis</taxon>
        <taxon>Mucoromycota</taxon>
        <taxon>Glomeromycotina</taxon>
        <taxon>Glomeromycetes</taxon>
        <taxon>Diversisporales</taxon>
        <taxon>Gigasporaceae</taxon>
        <taxon>Gigaspora</taxon>
    </lineage>
</organism>